<evidence type="ECO:0000256" key="1">
    <source>
        <dbReference type="SAM" id="MobiDB-lite"/>
    </source>
</evidence>
<feature type="compositionally biased region" description="Basic and acidic residues" evidence="1">
    <location>
        <begin position="549"/>
        <end position="560"/>
    </location>
</feature>
<organism evidence="3 4">
    <name type="scientific">Arthroderma otae (strain ATCC MYA-4605 / CBS 113480)</name>
    <name type="common">Microsporum canis</name>
    <dbReference type="NCBI Taxonomy" id="554155"/>
    <lineage>
        <taxon>Eukaryota</taxon>
        <taxon>Fungi</taxon>
        <taxon>Dikarya</taxon>
        <taxon>Ascomycota</taxon>
        <taxon>Pezizomycotina</taxon>
        <taxon>Eurotiomycetes</taxon>
        <taxon>Eurotiomycetidae</taxon>
        <taxon>Onygenales</taxon>
        <taxon>Arthrodermataceae</taxon>
        <taxon>Microsporum</taxon>
    </lineage>
</organism>
<dbReference type="EMBL" id="DS995706">
    <property type="protein sequence ID" value="EEQ33475.1"/>
    <property type="molecule type" value="Genomic_DNA"/>
</dbReference>
<dbReference type="PANTHER" id="PTHR30383:SF19">
    <property type="entry name" value="FIBRONECTIN TYPE-III DOMAIN-CONTAINING PROTEIN"/>
    <property type="match status" value="1"/>
</dbReference>
<protein>
    <submittedName>
        <fullName evidence="3">Fibronectin type III domain-containing protein</fullName>
    </submittedName>
</protein>
<dbReference type="GeneID" id="9226866"/>
<reference evidence="4" key="1">
    <citation type="journal article" date="2012" name="MBio">
        <title>Comparative genome analysis of Trichophyton rubrum and related dermatophytes reveals candidate genes involved in infection.</title>
        <authorList>
            <person name="Martinez D.A."/>
            <person name="Oliver B.G."/>
            <person name="Graeser Y."/>
            <person name="Goldberg J.M."/>
            <person name="Li W."/>
            <person name="Martinez-Rossi N.M."/>
            <person name="Monod M."/>
            <person name="Shelest E."/>
            <person name="Barton R.C."/>
            <person name="Birch E."/>
            <person name="Brakhage A.A."/>
            <person name="Chen Z."/>
            <person name="Gurr S.J."/>
            <person name="Heiman D."/>
            <person name="Heitman J."/>
            <person name="Kosti I."/>
            <person name="Rossi A."/>
            <person name="Saif S."/>
            <person name="Samalova M."/>
            <person name="Saunders C.W."/>
            <person name="Shea T."/>
            <person name="Summerbell R.C."/>
            <person name="Xu J."/>
            <person name="Young S."/>
            <person name="Zeng Q."/>
            <person name="Birren B.W."/>
            <person name="Cuomo C.A."/>
            <person name="White T.C."/>
        </authorList>
    </citation>
    <scope>NUCLEOTIDE SEQUENCE [LARGE SCALE GENOMIC DNA]</scope>
    <source>
        <strain evidence="4">ATCC MYA-4605 / CBS 113480</strain>
    </source>
</reference>
<evidence type="ECO:0000313" key="4">
    <source>
        <dbReference type="Proteomes" id="UP000002035"/>
    </source>
</evidence>
<evidence type="ECO:0000313" key="3">
    <source>
        <dbReference type="EMBL" id="EEQ33475.1"/>
    </source>
</evidence>
<dbReference type="InterPro" id="IPR003961">
    <property type="entry name" value="FN3_dom"/>
</dbReference>
<dbReference type="SUPFAM" id="SSF49265">
    <property type="entry name" value="Fibronectin type III"/>
    <property type="match status" value="2"/>
</dbReference>
<dbReference type="InterPro" id="IPR051532">
    <property type="entry name" value="Ester_Hydrolysis_Enzymes"/>
</dbReference>
<keyword evidence="4" id="KW-1185">Reference proteome</keyword>
<dbReference type="OMA" id="QGHEGDW"/>
<feature type="domain" description="Fibronectin type-III" evidence="2">
    <location>
        <begin position="354"/>
        <end position="450"/>
    </location>
</feature>
<dbReference type="InterPro" id="IPR036514">
    <property type="entry name" value="SGNH_hydro_sf"/>
</dbReference>
<dbReference type="PROSITE" id="PS50853">
    <property type="entry name" value="FN3"/>
    <property type="match status" value="1"/>
</dbReference>
<name>C5FU91_ARTOC</name>
<dbReference type="Gene3D" id="3.40.50.1110">
    <property type="entry name" value="SGNH hydrolase"/>
    <property type="match status" value="1"/>
</dbReference>
<dbReference type="Pfam" id="PF00041">
    <property type="entry name" value="fn3"/>
    <property type="match status" value="1"/>
</dbReference>
<dbReference type="GO" id="GO:0004622">
    <property type="term" value="F:phosphatidylcholine lysophospholipase activity"/>
    <property type="evidence" value="ECO:0007669"/>
    <property type="project" value="TreeGrafter"/>
</dbReference>
<dbReference type="SUPFAM" id="SSF52266">
    <property type="entry name" value="SGNH hydrolase"/>
    <property type="match status" value="1"/>
</dbReference>
<gene>
    <name evidence="3" type="ORF">MCYG_06294</name>
</gene>
<feature type="region of interest" description="Disordered" evidence="1">
    <location>
        <begin position="46"/>
        <end position="68"/>
    </location>
</feature>
<proteinExistence type="predicted"/>
<accession>C5FU91</accession>
<dbReference type="Pfam" id="PF13472">
    <property type="entry name" value="Lipase_GDSL_2"/>
    <property type="match status" value="1"/>
</dbReference>
<dbReference type="CDD" id="cd00063">
    <property type="entry name" value="FN3"/>
    <property type="match status" value="2"/>
</dbReference>
<dbReference type="Proteomes" id="UP000002035">
    <property type="component" value="Unassembled WGS sequence"/>
</dbReference>
<evidence type="ECO:0000259" key="2">
    <source>
        <dbReference type="PROSITE" id="PS50853"/>
    </source>
</evidence>
<dbReference type="STRING" id="554155.C5FU91"/>
<dbReference type="OrthoDB" id="2119228at2759"/>
<dbReference type="InterPro" id="IPR013783">
    <property type="entry name" value="Ig-like_fold"/>
</dbReference>
<dbReference type="eggNOG" id="ENOG502SMB5">
    <property type="taxonomic scope" value="Eukaryota"/>
</dbReference>
<dbReference type="Gene3D" id="2.60.40.10">
    <property type="entry name" value="Immunoglobulins"/>
    <property type="match status" value="2"/>
</dbReference>
<sequence>MSGSSTSLRVMIVGDSISQGHEGDWTWRYRIWQWFRDQKVATTFVGPYTGTVQPDSPRPPSPPPLYGSPKPIRGVKVDGGYALGVSSDFDSHHFAVWGRTAVADKYLIEDVLTSHPADLMLLMLGFNDLGWLHSDALRTLDSIKMLVDNARRVNPSLKFAISDVPQRVAITGREDLPRITREYNDLLRHAIRRWSTDDSPIHLVEICEHYSCSPSGCPAGYDGLHPNAKGEYEIARAFSLALVKDFKIGTSPLAIPSDIPPRPLPCPGNFKVASSPGGVTASWDAVYGAVGYDIRSRISGITKFRISRVSSNRWDAQWTQEGWVYEVQVRASAGNSLKSKWTSIKSAKSTPRTPPGPDNVVTRATATGFDISWDSPTGDFNVTEYEILYWDKDEVHAFITSAGFKESPAHVDRLIPGHHYQVAIVSWNDAGGGFPKVVKSVTIGRGTPPIPTGLSIIAKDATSAHLSWTGSPIAAGYQLWFRNVNEPDNEFQKTNGTETMPCSDQYFLVPGVWNFEWCVSAFNGSAESDRSECVLAPWPPGSSTSSDDYSERDADSHEAPNEADSSNKNLMVGHEVRPRSADGQRSIPDCEDGHRWGILCGTCGYVAEDCDDCLRPNCNGDHQPHEDSCCGENCRDGGCTSQDCWVQICRDFSCNKDECME</sequence>
<dbReference type="SMART" id="SM00060">
    <property type="entry name" value="FN3"/>
    <property type="match status" value="3"/>
</dbReference>
<feature type="compositionally biased region" description="Pro residues" evidence="1">
    <location>
        <begin position="56"/>
        <end position="66"/>
    </location>
</feature>
<dbReference type="HOGENOM" id="CLU_014183_2_1_1"/>
<dbReference type="InterPro" id="IPR013830">
    <property type="entry name" value="SGNH_hydro"/>
</dbReference>
<dbReference type="PANTHER" id="PTHR30383">
    <property type="entry name" value="THIOESTERASE 1/PROTEASE 1/LYSOPHOSPHOLIPASE L1"/>
    <property type="match status" value="1"/>
</dbReference>
<dbReference type="InterPro" id="IPR036116">
    <property type="entry name" value="FN3_sf"/>
</dbReference>
<dbReference type="AlphaFoldDB" id="C5FU91"/>
<dbReference type="VEuPathDB" id="FungiDB:MCYG_06294"/>
<dbReference type="RefSeq" id="XP_002844330.1">
    <property type="nucleotide sequence ID" value="XM_002844284.1"/>
</dbReference>
<feature type="region of interest" description="Disordered" evidence="1">
    <location>
        <begin position="533"/>
        <end position="572"/>
    </location>
</feature>